<organism evidence="3 4">
    <name type="scientific">Laspinema palackyanum D2a</name>
    <dbReference type="NCBI Taxonomy" id="2953684"/>
    <lineage>
        <taxon>Bacteria</taxon>
        <taxon>Bacillati</taxon>
        <taxon>Cyanobacteriota</taxon>
        <taxon>Cyanophyceae</taxon>
        <taxon>Oscillatoriophycideae</taxon>
        <taxon>Oscillatoriales</taxon>
        <taxon>Laspinemataceae</taxon>
        <taxon>Laspinema</taxon>
        <taxon>Laspinema palackyanum</taxon>
    </lineage>
</organism>
<evidence type="ECO:0000256" key="2">
    <source>
        <dbReference type="SAM" id="Phobius"/>
    </source>
</evidence>
<keyword evidence="2" id="KW-0472">Membrane</keyword>
<comment type="caution">
    <text evidence="3">The sequence shown here is derived from an EMBL/GenBank/DDBJ whole genome shotgun (WGS) entry which is preliminary data.</text>
</comment>
<sequence>MNDKRNPDSEKQNPQKELAEREREIAERERSLRLREMEMDLYKAEAPLYQTIKEEPVESKLQRWGRQLKRVGKYALVVVVVFAAVRVGTMLASAVIVGAIAWVGYKLFFSSDKPNK</sequence>
<accession>A0ABT2MPN6</accession>
<name>A0ABT2MPN6_9CYAN</name>
<proteinExistence type="predicted"/>
<evidence type="ECO:0000256" key="1">
    <source>
        <dbReference type="SAM" id="MobiDB-lite"/>
    </source>
</evidence>
<evidence type="ECO:0000313" key="4">
    <source>
        <dbReference type="Proteomes" id="UP001525890"/>
    </source>
</evidence>
<evidence type="ECO:0000313" key="3">
    <source>
        <dbReference type="EMBL" id="MCT7966716.1"/>
    </source>
</evidence>
<keyword evidence="4" id="KW-1185">Reference proteome</keyword>
<protein>
    <recommendedName>
        <fullName evidence="5">DUF3040 domain-containing protein</fullName>
    </recommendedName>
</protein>
<keyword evidence="2" id="KW-1133">Transmembrane helix</keyword>
<evidence type="ECO:0008006" key="5">
    <source>
        <dbReference type="Google" id="ProtNLM"/>
    </source>
</evidence>
<dbReference type="RefSeq" id="WP_368006351.1">
    <property type="nucleotide sequence ID" value="NZ_JAMXFF010000013.1"/>
</dbReference>
<dbReference type="EMBL" id="JAMXFF010000013">
    <property type="protein sequence ID" value="MCT7966716.1"/>
    <property type="molecule type" value="Genomic_DNA"/>
</dbReference>
<keyword evidence="2" id="KW-0812">Transmembrane</keyword>
<feature type="region of interest" description="Disordered" evidence="1">
    <location>
        <begin position="1"/>
        <end position="24"/>
    </location>
</feature>
<feature type="transmembrane region" description="Helical" evidence="2">
    <location>
        <begin position="74"/>
        <end position="105"/>
    </location>
</feature>
<gene>
    <name evidence="3" type="ORF">NG799_10270</name>
</gene>
<dbReference type="Proteomes" id="UP001525890">
    <property type="component" value="Unassembled WGS sequence"/>
</dbReference>
<reference evidence="3 4" key="1">
    <citation type="journal article" date="2022" name="Front. Microbiol.">
        <title>High genomic differentiation and limited gene flow indicate recent cryptic speciation within the genus Laspinema (cyanobacteria).</title>
        <authorList>
            <person name="Stanojkovic A."/>
            <person name="Skoupy S."/>
            <person name="Skaloud P."/>
            <person name="Dvorak P."/>
        </authorList>
    </citation>
    <scope>NUCLEOTIDE SEQUENCE [LARGE SCALE GENOMIC DNA]</scope>
    <source>
        <strain evidence="3 4">D2a</strain>
    </source>
</reference>